<evidence type="ECO:0000256" key="7">
    <source>
        <dbReference type="ARBA" id="ARBA00023102"/>
    </source>
</evidence>
<dbReference type="Pfam" id="PF00155">
    <property type="entry name" value="Aminotran_1_2"/>
    <property type="match status" value="1"/>
</dbReference>
<keyword evidence="9" id="KW-0028">Amino-acid biosynthesis</keyword>
<accession>A0A161Y2I3</accession>
<dbReference type="InterPro" id="IPR005861">
    <property type="entry name" value="HisP_aminotrans"/>
</dbReference>
<dbReference type="GO" id="GO:0030170">
    <property type="term" value="F:pyridoxal phosphate binding"/>
    <property type="evidence" value="ECO:0007669"/>
    <property type="project" value="InterPro"/>
</dbReference>
<evidence type="ECO:0000256" key="4">
    <source>
        <dbReference type="ARBA" id="ARBA00022576"/>
    </source>
</evidence>
<dbReference type="EMBL" id="LWBR01000035">
    <property type="protein sequence ID" value="KZN95842.1"/>
    <property type="molecule type" value="Genomic_DNA"/>
</dbReference>
<name>A0A161Y2I3_9BACI</name>
<dbReference type="InterPro" id="IPR015424">
    <property type="entry name" value="PyrdxlP-dep_Trfase"/>
</dbReference>
<dbReference type="PROSITE" id="PS00599">
    <property type="entry name" value="AA_TRANSFER_CLASS_2"/>
    <property type="match status" value="1"/>
</dbReference>
<dbReference type="CDD" id="cd00609">
    <property type="entry name" value="AAT_like"/>
    <property type="match status" value="1"/>
</dbReference>
<comment type="pathway">
    <text evidence="2 9">Amino-acid biosynthesis; L-histidine biosynthesis; L-histidine from 5-phospho-alpha-D-ribose 1-diphosphate: step 7/9.</text>
</comment>
<dbReference type="NCBIfam" id="TIGR01141">
    <property type="entry name" value="hisC"/>
    <property type="match status" value="1"/>
</dbReference>
<keyword evidence="7 9" id="KW-0368">Histidine biosynthesis</keyword>
<keyword evidence="12" id="KW-1185">Reference proteome</keyword>
<dbReference type="GO" id="GO:0004400">
    <property type="term" value="F:histidinol-phosphate transaminase activity"/>
    <property type="evidence" value="ECO:0007669"/>
    <property type="project" value="UniProtKB-UniRule"/>
</dbReference>
<feature type="modified residue" description="N6-(pyridoxal phosphate)lysine" evidence="9">
    <location>
        <position position="222"/>
    </location>
</feature>
<dbReference type="STRING" id="33936.AZI98_12270"/>
<dbReference type="InterPro" id="IPR015421">
    <property type="entry name" value="PyrdxlP-dep_Trfase_major"/>
</dbReference>
<comment type="subunit">
    <text evidence="3 9">Homodimer.</text>
</comment>
<dbReference type="Gene3D" id="3.90.1150.10">
    <property type="entry name" value="Aspartate Aminotransferase, domain 1"/>
    <property type="match status" value="1"/>
</dbReference>
<dbReference type="SUPFAM" id="SSF53383">
    <property type="entry name" value="PLP-dependent transferases"/>
    <property type="match status" value="1"/>
</dbReference>
<comment type="similarity">
    <text evidence="9">Belongs to the class-II pyridoxal-phosphate-dependent aminotransferase family. Histidinol-phosphate aminotransferase subfamily.</text>
</comment>
<dbReference type="RefSeq" id="WP_063388576.1">
    <property type="nucleotide sequence ID" value="NZ_LWBR01000035.1"/>
</dbReference>
<comment type="cofactor">
    <cofactor evidence="1 9">
        <name>pyridoxal 5'-phosphate</name>
        <dbReference type="ChEBI" id="CHEBI:597326"/>
    </cofactor>
</comment>
<dbReference type="PANTHER" id="PTHR43643">
    <property type="entry name" value="HISTIDINOL-PHOSPHATE AMINOTRANSFERASE 2"/>
    <property type="match status" value="1"/>
</dbReference>
<evidence type="ECO:0000256" key="8">
    <source>
        <dbReference type="ARBA" id="ARBA00047481"/>
    </source>
</evidence>
<dbReference type="GO" id="GO:0000105">
    <property type="term" value="P:L-histidine biosynthetic process"/>
    <property type="evidence" value="ECO:0007669"/>
    <property type="project" value="UniProtKB-UniRule"/>
</dbReference>
<dbReference type="PANTHER" id="PTHR43643:SF3">
    <property type="entry name" value="HISTIDINOL-PHOSPHATE AMINOTRANSFERASE"/>
    <property type="match status" value="1"/>
</dbReference>
<dbReference type="InterPro" id="IPR015422">
    <property type="entry name" value="PyrdxlP-dep_Trfase_small"/>
</dbReference>
<proteinExistence type="inferred from homology"/>
<reference evidence="11 12" key="1">
    <citation type="submission" date="2016-04" db="EMBL/GenBank/DDBJ databases">
        <title>Draft genome sequence of Aeribacillus pallidus 8m3 from petroleum reservoir.</title>
        <authorList>
            <person name="Poltaraus A.B."/>
            <person name="Nazina T.N."/>
            <person name="Tourova T.P."/>
            <person name="Malakho S.M."/>
            <person name="Korshunova A.V."/>
            <person name="Sokolova D.S."/>
        </authorList>
    </citation>
    <scope>NUCLEOTIDE SEQUENCE [LARGE SCALE GENOMIC DNA]</scope>
    <source>
        <strain evidence="11 12">8m3</strain>
    </source>
</reference>
<evidence type="ECO:0000256" key="9">
    <source>
        <dbReference type="HAMAP-Rule" id="MF_01023"/>
    </source>
</evidence>
<keyword evidence="4 9" id="KW-0032">Aminotransferase</keyword>
<evidence type="ECO:0000256" key="6">
    <source>
        <dbReference type="ARBA" id="ARBA00022898"/>
    </source>
</evidence>
<evidence type="ECO:0000256" key="1">
    <source>
        <dbReference type="ARBA" id="ARBA00001933"/>
    </source>
</evidence>
<comment type="caution">
    <text evidence="11">The sequence shown here is derived from an EMBL/GenBank/DDBJ whole genome shotgun (WGS) entry which is preliminary data.</text>
</comment>
<evidence type="ECO:0000313" key="12">
    <source>
        <dbReference type="Proteomes" id="UP000076476"/>
    </source>
</evidence>
<protein>
    <recommendedName>
        <fullName evidence="9">Histidinol-phosphate aminotransferase</fullName>
        <ecNumber evidence="9">2.6.1.9</ecNumber>
    </recommendedName>
    <alternativeName>
        <fullName evidence="9">Imidazole acetol-phosphate transaminase</fullName>
    </alternativeName>
</protein>
<feature type="domain" description="Aminotransferase class I/classII large" evidence="10">
    <location>
        <begin position="29"/>
        <end position="355"/>
    </location>
</feature>
<dbReference type="InterPro" id="IPR050106">
    <property type="entry name" value="HistidinolP_aminotransfase"/>
</dbReference>
<dbReference type="InterPro" id="IPR004839">
    <property type="entry name" value="Aminotransferase_I/II_large"/>
</dbReference>
<dbReference type="Gene3D" id="3.40.640.10">
    <property type="entry name" value="Type I PLP-dependent aspartate aminotransferase-like (Major domain)"/>
    <property type="match status" value="1"/>
</dbReference>
<dbReference type="EC" id="2.6.1.9" evidence="9"/>
<keyword evidence="5 9" id="KW-0808">Transferase</keyword>
<dbReference type="UniPathway" id="UPA00031">
    <property type="reaction ID" value="UER00012"/>
</dbReference>
<dbReference type="InterPro" id="IPR001917">
    <property type="entry name" value="Aminotrans_II_pyridoxalP_BS"/>
</dbReference>
<dbReference type="HAMAP" id="MF_01023">
    <property type="entry name" value="HisC_aminotrans_2"/>
    <property type="match status" value="1"/>
</dbReference>
<dbReference type="OrthoDB" id="9813612at2"/>
<sequence>MEVKEQLKSLKPYEPGKPIEQVKEQFGLTKVIKLASNENPYGCSDKVKQAIQEELESLAIYPDGYSAELRKQVAKHVGVKENQLIFGNGSDNIIQILSRSLLSEGFNTVMASPSFSQYRHNAVIENAEIREIELVDGRHNLDKMADSIDSKTKIVWLCNPNNPTGVYISEEELINFLNKVPKDVLVVSDEAYYEYVTAEDYPNSVALLDQFPNLLILRTFSKAYGLAALRVGYGIGNEELIRLIEPAREPFNTNRLGQKAAIAALNDQTFIETCKKLNREGLKQYYDFCEQFGLEYFPSQTNFILIDFQRDADELFQKLLEKGFIVRSGKALGFPTSLRITVGTEEENEALIQTLRELLS</sequence>
<evidence type="ECO:0000256" key="3">
    <source>
        <dbReference type="ARBA" id="ARBA00011738"/>
    </source>
</evidence>
<dbReference type="AlphaFoldDB" id="A0A161Y2I3"/>
<keyword evidence="6 9" id="KW-0663">Pyridoxal phosphate</keyword>
<comment type="catalytic activity">
    <reaction evidence="8 9">
        <text>L-histidinol phosphate + 2-oxoglutarate = 3-(imidazol-4-yl)-2-oxopropyl phosphate + L-glutamate</text>
        <dbReference type="Rhea" id="RHEA:23744"/>
        <dbReference type="ChEBI" id="CHEBI:16810"/>
        <dbReference type="ChEBI" id="CHEBI:29985"/>
        <dbReference type="ChEBI" id="CHEBI:57766"/>
        <dbReference type="ChEBI" id="CHEBI:57980"/>
        <dbReference type="EC" id="2.6.1.9"/>
    </reaction>
</comment>
<dbReference type="Proteomes" id="UP000076476">
    <property type="component" value="Unassembled WGS sequence"/>
</dbReference>
<organism evidence="11 12">
    <name type="scientific">Aeribacillus pallidus</name>
    <dbReference type="NCBI Taxonomy" id="33936"/>
    <lineage>
        <taxon>Bacteria</taxon>
        <taxon>Bacillati</taxon>
        <taxon>Bacillota</taxon>
        <taxon>Bacilli</taxon>
        <taxon>Bacillales</taxon>
        <taxon>Bacillaceae</taxon>
        <taxon>Aeribacillus</taxon>
    </lineage>
</organism>
<evidence type="ECO:0000256" key="5">
    <source>
        <dbReference type="ARBA" id="ARBA00022679"/>
    </source>
</evidence>
<evidence type="ECO:0000259" key="10">
    <source>
        <dbReference type="Pfam" id="PF00155"/>
    </source>
</evidence>
<evidence type="ECO:0000256" key="2">
    <source>
        <dbReference type="ARBA" id="ARBA00005011"/>
    </source>
</evidence>
<evidence type="ECO:0000313" key="11">
    <source>
        <dbReference type="EMBL" id="KZN95842.1"/>
    </source>
</evidence>
<gene>
    <name evidence="9" type="primary">hisC</name>
    <name evidence="11" type="ORF">AZI98_12270</name>
</gene>